<dbReference type="InterPro" id="IPR001466">
    <property type="entry name" value="Beta-lactam-related"/>
</dbReference>
<dbReference type="PANTHER" id="PTHR46825">
    <property type="entry name" value="D-ALANYL-D-ALANINE-CARBOXYPEPTIDASE/ENDOPEPTIDASE AMPH"/>
    <property type="match status" value="1"/>
</dbReference>
<evidence type="ECO:0000259" key="4">
    <source>
        <dbReference type="Pfam" id="PF00144"/>
    </source>
</evidence>
<comment type="caution">
    <text evidence="5">The sequence shown here is derived from an EMBL/GenBank/DDBJ whole genome shotgun (WGS) entry which is preliminary data.</text>
</comment>
<evidence type="ECO:0000313" key="5">
    <source>
        <dbReference type="EMBL" id="TWD81408.1"/>
    </source>
</evidence>
<dbReference type="InterPro" id="IPR012338">
    <property type="entry name" value="Beta-lactam/transpept-like"/>
</dbReference>
<comment type="subcellular location">
    <subcellularLocation>
        <location evidence="1">Membrane</location>
    </subcellularLocation>
</comment>
<dbReference type="AlphaFoldDB" id="A0A561BR79"/>
<keyword evidence="2" id="KW-0472">Membrane</keyword>
<dbReference type="SUPFAM" id="SSF56601">
    <property type="entry name" value="beta-lactamase/transpeptidase-like"/>
    <property type="match status" value="1"/>
</dbReference>
<dbReference type="PANTHER" id="PTHR46825:SF11">
    <property type="entry name" value="PENICILLIN-BINDING PROTEIN 4"/>
    <property type="match status" value="1"/>
</dbReference>
<proteinExistence type="predicted"/>
<dbReference type="OrthoDB" id="3171327at2"/>
<accession>A0A561BR79</accession>
<evidence type="ECO:0000256" key="2">
    <source>
        <dbReference type="ARBA" id="ARBA00023136"/>
    </source>
</evidence>
<dbReference type="RefSeq" id="WP_145806233.1">
    <property type="nucleotide sequence ID" value="NZ_VIVK01000001.1"/>
</dbReference>
<feature type="compositionally biased region" description="Low complexity" evidence="3">
    <location>
        <begin position="219"/>
        <end position="230"/>
    </location>
</feature>
<dbReference type="Pfam" id="PF00144">
    <property type="entry name" value="Beta-lactamase"/>
    <property type="match status" value="1"/>
</dbReference>
<sequence length="343" mass="36603">MKPIAILLALALAIGGWFVRPRSLELAEPRTGDAALQQYIDDHYEGAGHRLAVALVDGDSVRFAGRGADEHAAFETGSISKAFTGLLLSEAIRRGEVKLDQQVGSLLPLHESEVATATLEDLATHHAGLPSTPRQPLSAARSFFANLMAGNPYPYDVDQLLDHARSSGRGDEPRYSNLGGALLGQALARSAGQTYPELLSERVLEPLGLTETRTPVDEAGAAPPGYSSGGRKQDPWVQVGYAPAGGVVSSTRDLSKLAQSLLAGRSVDALAPRREFDGERIGMFWLTSPLGGTGRNMVWHNGGTGGYRSFLGLDLERRRAVVVLSDVAVDVDDFAEKLLEEPV</sequence>
<dbReference type="GO" id="GO:0016020">
    <property type="term" value="C:membrane"/>
    <property type="evidence" value="ECO:0007669"/>
    <property type="project" value="UniProtKB-SubCell"/>
</dbReference>
<keyword evidence="6" id="KW-1185">Reference proteome</keyword>
<dbReference type="Gene3D" id="3.40.710.10">
    <property type="entry name" value="DD-peptidase/beta-lactamase superfamily"/>
    <property type="match status" value="1"/>
</dbReference>
<evidence type="ECO:0000256" key="1">
    <source>
        <dbReference type="ARBA" id="ARBA00004370"/>
    </source>
</evidence>
<feature type="domain" description="Beta-lactamase-related" evidence="4">
    <location>
        <begin position="51"/>
        <end position="331"/>
    </location>
</feature>
<dbReference type="InterPro" id="IPR050491">
    <property type="entry name" value="AmpC-like"/>
</dbReference>
<evidence type="ECO:0000313" key="6">
    <source>
        <dbReference type="Proteomes" id="UP000318380"/>
    </source>
</evidence>
<reference evidence="5 6" key="1">
    <citation type="submission" date="2019-06" db="EMBL/GenBank/DDBJ databases">
        <title>Sequencing the genomes of 1000 actinobacteria strains.</title>
        <authorList>
            <person name="Klenk H.-P."/>
        </authorList>
    </citation>
    <scope>NUCLEOTIDE SEQUENCE [LARGE SCALE GENOMIC DNA]</scope>
    <source>
        <strain evidence="5 6">DSM 24683</strain>
    </source>
</reference>
<name>A0A561BR79_9ACTN</name>
<organism evidence="5 6">
    <name type="scientific">Kribbella amoyensis</name>
    <dbReference type="NCBI Taxonomy" id="996641"/>
    <lineage>
        <taxon>Bacteria</taxon>
        <taxon>Bacillati</taxon>
        <taxon>Actinomycetota</taxon>
        <taxon>Actinomycetes</taxon>
        <taxon>Propionibacteriales</taxon>
        <taxon>Kribbellaceae</taxon>
        <taxon>Kribbella</taxon>
    </lineage>
</organism>
<gene>
    <name evidence="5" type="ORF">FB561_2523</name>
</gene>
<protein>
    <submittedName>
        <fullName evidence="5">CubicO group peptidase (Beta-lactamase class C family)</fullName>
    </submittedName>
</protein>
<evidence type="ECO:0000256" key="3">
    <source>
        <dbReference type="SAM" id="MobiDB-lite"/>
    </source>
</evidence>
<dbReference type="EMBL" id="VIVK01000001">
    <property type="protein sequence ID" value="TWD81408.1"/>
    <property type="molecule type" value="Genomic_DNA"/>
</dbReference>
<feature type="region of interest" description="Disordered" evidence="3">
    <location>
        <begin position="213"/>
        <end position="234"/>
    </location>
</feature>
<dbReference type="Proteomes" id="UP000318380">
    <property type="component" value="Unassembled WGS sequence"/>
</dbReference>